<dbReference type="EMBL" id="GBRD01015206">
    <property type="protein sequence ID" value="JAG50620.1"/>
    <property type="molecule type" value="Transcribed_RNA"/>
</dbReference>
<dbReference type="AlphaFoldDB" id="A0A0A9W0L1"/>
<evidence type="ECO:0000313" key="1">
    <source>
        <dbReference type="EMBL" id="JAF98409.1"/>
    </source>
</evidence>
<name>A0A0A9W0L1_LYGHE</name>
<organism evidence="1">
    <name type="scientific">Lygus hesperus</name>
    <name type="common">Western plant bug</name>
    <dbReference type="NCBI Taxonomy" id="30085"/>
    <lineage>
        <taxon>Eukaryota</taxon>
        <taxon>Metazoa</taxon>
        <taxon>Ecdysozoa</taxon>
        <taxon>Arthropoda</taxon>
        <taxon>Hexapoda</taxon>
        <taxon>Insecta</taxon>
        <taxon>Pterygota</taxon>
        <taxon>Neoptera</taxon>
        <taxon>Paraneoptera</taxon>
        <taxon>Hemiptera</taxon>
        <taxon>Heteroptera</taxon>
        <taxon>Panheteroptera</taxon>
        <taxon>Cimicomorpha</taxon>
        <taxon>Miridae</taxon>
        <taxon>Mirini</taxon>
        <taxon>Lygus</taxon>
    </lineage>
</organism>
<gene>
    <name evidence="1" type="primary">TXZD9</name>
    <name evidence="1" type="ORF">CM83_99484</name>
</gene>
<reference evidence="2" key="3">
    <citation type="submission" date="2014-09" db="EMBL/GenBank/DDBJ databases">
        <authorList>
            <person name="Magalhaes I.L.F."/>
            <person name="Oliveira U."/>
            <person name="Santos F.R."/>
            <person name="Vidigal T.H.D.A."/>
            <person name="Brescovit A.D."/>
            <person name="Santos A.J."/>
        </authorList>
    </citation>
    <scope>NUCLEOTIDE SEQUENCE</scope>
</reference>
<protein>
    <submittedName>
        <fullName evidence="1">Toxin-like structure LSTX-D9</fullName>
    </submittedName>
</protein>
<sequence>MDGSFRENLLALRALTLPSQRLSVGSRKTSRSTGTQDYARPKIPSLRHYQRRCTYQQPIKIEDLFRAAVKVESRYSFREPPPYPYHQDWVYASLRSFLTLVDLLALSHFLPAAWDHPFRPPPIYRPLSHPVHIAYRVVEPPQDI</sequence>
<reference evidence="1" key="1">
    <citation type="journal article" date="2014" name="PLoS ONE">
        <title>Transcriptome-Based Identification of ABC Transporters in the Western Tarnished Plant Bug Lygus hesperus.</title>
        <authorList>
            <person name="Hull J.J."/>
            <person name="Chaney K."/>
            <person name="Geib S.M."/>
            <person name="Fabrick J.A."/>
            <person name="Brent C.S."/>
            <person name="Walsh D."/>
            <person name="Lavine L.C."/>
        </authorList>
    </citation>
    <scope>NUCLEOTIDE SEQUENCE</scope>
</reference>
<dbReference type="EMBL" id="GBHO01045194">
    <property type="protein sequence ID" value="JAF98409.1"/>
    <property type="molecule type" value="Transcribed_RNA"/>
</dbReference>
<proteinExistence type="predicted"/>
<evidence type="ECO:0000313" key="2">
    <source>
        <dbReference type="EMBL" id="JAG50620.1"/>
    </source>
</evidence>
<reference evidence="1" key="2">
    <citation type="submission" date="2014-07" db="EMBL/GenBank/DDBJ databases">
        <authorList>
            <person name="Hull J."/>
        </authorList>
    </citation>
    <scope>NUCLEOTIDE SEQUENCE</scope>
</reference>
<accession>A0A0A9W0L1</accession>